<keyword evidence="1" id="KW-0472">Membrane</keyword>
<dbReference type="GO" id="GO:0016020">
    <property type="term" value="C:membrane"/>
    <property type="evidence" value="ECO:0007669"/>
    <property type="project" value="InterPro"/>
</dbReference>
<proteinExistence type="predicted"/>
<dbReference type="AlphaFoldDB" id="A0A482X001"/>
<keyword evidence="3" id="KW-1185">Reference proteome</keyword>
<dbReference type="PROSITE" id="PS01022">
    <property type="entry name" value="PTR2_1"/>
    <property type="match status" value="1"/>
</dbReference>
<dbReference type="Proteomes" id="UP000291343">
    <property type="component" value="Unassembled WGS sequence"/>
</dbReference>
<sequence>MKAILSLYLHQILNYDTNTSTIIYHIFIMVSYFFPLFGAILADSFIGKFKTIFYLSIIYALGNALLAFASTPYFGLPMR</sequence>
<dbReference type="Gene3D" id="1.20.1250.20">
    <property type="entry name" value="MFS general substrate transporter like domains"/>
    <property type="match status" value="1"/>
</dbReference>
<dbReference type="InParanoid" id="A0A482X001"/>
<gene>
    <name evidence="2" type="ORF">LSTR_LSTR016537</name>
</gene>
<evidence type="ECO:0000256" key="1">
    <source>
        <dbReference type="SAM" id="Phobius"/>
    </source>
</evidence>
<evidence type="ECO:0008006" key="4">
    <source>
        <dbReference type="Google" id="ProtNLM"/>
    </source>
</evidence>
<dbReference type="GO" id="GO:0006857">
    <property type="term" value="P:oligopeptide transport"/>
    <property type="evidence" value="ECO:0007669"/>
    <property type="project" value="InterPro"/>
</dbReference>
<feature type="transmembrane region" description="Helical" evidence="1">
    <location>
        <begin position="53"/>
        <end position="74"/>
    </location>
</feature>
<dbReference type="OrthoDB" id="8904098at2759"/>
<dbReference type="SUPFAM" id="SSF103473">
    <property type="entry name" value="MFS general substrate transporter"/>
    <property type="match status" value="1"/>
</dbReference>
<reference evidence="2 3" key="1">
    <citation type="journal article" date="2017" name="Gigascience">
        <title>Genome sequence of the small brown planthopper, Laodelphax striatellus.</title>
        <authorList>
            <person name="Zhu J."/>
            <person name="Jiang F."/>
            <person name="Wang X."/>
            <person name="Yang P."/>
            <person name="Bao Y."/>
            <person name="Zhao W."/>
            <person name="Wang W."/>
            <person name="Lu H."/>
            <person name="Wang Q."/>
            <person name="Cui N."/>
            <person name="Li J."/>
            <person name="Chen X."/>
            <person name="Luo L."/>
            <person name="Yu J."/>
            <person name="Kang L."/>
            <person name="Cui F."/>
        </authorList>
    </citation>
    <scope>NUCLEOTIDE SEQUENCE [LARGE SCALE GENOMIC DNA]</scope>
    <source>
        <strain evidence="2">Lst14</strain>
    </source>
</reference>
<evidence type="ECO:0000313" key="3">
    <source>
        <dbReference type="Proteomes" id="UP000291343"/>
    </source>
</evidence>
<evidence type="ECO:0000313" key="2">
    <source>
        <dbReference type="EMBL" id="RZF39088.1"/>
    </source>
</evidence>
<keyword evidence="1" id="KW-0812">Transmembrane</keyword>
<feature type="non-terminal residue" evidence="2">
    <location>
        <position position="79"/>
    </location>
</feature>
<keyword evidence="1" id="KW-1133">Transmembrane helix</keyword>
<dbReference type="STRING" id="195883.A0A482X001"/>
<dbReference type="GO" id="GO:0022857">
    <property type="term" value="F:transmembrane transporter activity"/>
    <property type="evidence" value="ECO:0007669"/>
    <property type="project" value="InterPro"/>
</dbReference>
<comment type="caution">
    <text evidence="2">The sequence shown here is derived from an EMBL/GenBank/DDBJ whole genome shotgun (WGS) entry which is preliminary data.</text>
</comment>
<dbReference type="EMBL" id="QKKF02020727">
    <property type="protein sequence ID" value="RZF39088.1"/>
    <property type="molecule type" value="Genomic_DNA"/>
</dbReference>
<accession>A0A482X001</accession>
<protein>
    <recommendedName>
        <fullName evidence="4">Major facilitator superfamily (MFS) profile domain-containing protein</fullName>
    </recommendedName>
</protein>
<dbReference type="InterPro" id="IPR036259">
    <property type="entry name" value="MFS_trans_sf"/>
</dbReference>
<name>A0A482X001_LAOST</name>
<organism evidence="2 3">
    <name type="scientific">Laodelphax striatellus</name>
    <name type="common">Small brown planthopper</name>
    <name type="synonym">Delphax striatella</name>
    <dbReference type="NCBI Taxonomy" id="195883"/>
    <lineage>
        <taxon>Eukaryota</taxon>
        <taxon>Metazoa</taxon>
        <taxon>Ecdysozoa</taxon>
        <taxon>Arthropoda</taxon>
        <taxon>Hexapoda</taxon>
        <taxon>Insecta</taxon>
        <taxon>Pterygota</taxon>
        <taxon>Neoptera</taxon>
        <taxon>Paraneoptera</taxon>
        <taxon>Hemiptera</taxon>
        <taxon>Auchenorrhyncha</taxon>
        <taxon>Fulgoroidea</taxon>
        <taxon>Delphacidae</taxon>
        <taxon>Criomorphinae</taxon>
        <taxon>Laodelphax</taxon>
    </lineage>
</organism>
<feature type="transmembrane region" description="Helical" evidence="1">
    <location>
        <begin position="22"/>
        <end position="41"/>
    </location>
</feature>
<dbReference type="InterPro" id="IPR018456">
    <property type="entry name" value="PTR2_symporter_CS"/>
</dbReference>